<feature type="region of interest" description="Disordered" evidence="1">
    <location>
        <begin position="670"/>
        <end position="717"/>
    </location>
</feature>
<accession>A0ABD3GEC1</accession>
<sequence length="717" mass="80825">MAQESITTLQTENGIVLTEQGSIMKEVEHTYSVLYAREEEQAEAADQRKEVLRLTSKQMTAEHNEKLRVVPDDDLIEDIVRSLPKDKSPGVDGVIGEILILGWQFMKEDCRKMVKRVWYSKKLLARANRGIIKLIPKNEDLFWLRNWRPITLLTVTYKIIAKIIAGRLKEIVPGLIDRQQTGFVAGRDITENVLSLRLAQEWVQTTGQEAIFVKLDFQKAYDRISHTFLWETLVATGVEEDNISLIKGIVEGGHSRVHINGQFTDEFPVLRGVRQGCPLAPLLFTLTTQPLMNLLKKEESEGRLQGVNIGDDRTLLHQLYADDTGISITLSQENFDSLKQTIHRVDNTSEKSHFEDTQGGLLPTRTVPMGDSGSTSLAEVAEGKRIAYTIEDYTELAEGQEKGIETLKQGQDACEEGITWMQILRRKGVFPEEEDLVAIEELEDWTRGQQLGDITLIQAEGWRWSEGETDFKWSKDVGIWTRQLRQRQDFSEVLDDRWGYKEGKEAGRPGGGRVESLEHVFWSCRIIRRRKEELQYLGAILEGDCNLLQWIDSSLLRARRDPSAISVLVTFTYTVWRERNERIFQGRVKEAPTGRILMTAYREVDAFPASNSSHTTFVMYKLAKLTIEGWMNTWTAANIGGRAQQQVGRSPLHNYVHGLTSLEGETTAANNTMQSIPPSPDSETTSDSAQSSSSESSVGPQGSSSSGSSRLGGDDTE</sequence>
<dbReference type="Pfam" id="PF00078">
    <property type="entry name" value="RVT_1"/>
    <property type="match status" value="1"/>
</dbReference>
<dbReference type="Proteomes" id="UP001633002">
    <property type="component" value="Unassembled WGS sequence"/>
</dbReference>
<proteinExistence type="predicted"/>
<dbReference type="PANTHER" id="PTHR31635">
    <property type="entry name" value="REVERSE TRANSCRIPTASE DOMAIN-CONTAINING PROTEIN-RELATED"/>
    <property type="match status" value="1"/>
</dbReference>
<comment type="caution">
    <text evidence="3">The sequence shown here is derived from an EMBL/GenBank/DDBJ whole genome shotgun (WGS) entry which is preliminary data.</text>
</comment>
<evidence type="ECO:0000256" key="1">
    <source>
        <dbReference type="SAM" id="MobiDB-lite"/>
    </source>
</evidence>
<dbReference type="InterPro" id="IPR000477">
    <property type="entry name" value="RT_dom"/>
</dbReference>
<feature type="region of interest" description="Disordered" evidence="1">
    <location>
        <begin position="349"/>
        <end position="375"/>
    </location>
</feature>
<evidence type="ECO:0000313" key="4">
    <source>
        <dbReference type="Proteomes" id="UP001633002"/>
    </source>
</evidence>
<name>A0ABD3GEC1_9MARC</name>
<dbReference type="CDD" id="cd01650">
    <property type="entry name" value="RT_nLTR_like"/>
    <property type="match status" value="1"/>
</dbReference>
<evidence type="ECO:0000259" key="2">
    <source>
        <dbReference type="PROSITE" id="PS50878"/>
    </source>
</evidence>
<dbReference type="EMBL" id="JBJQOH010000008">
    <property type="protein sequence ID" value="KAL3677535.1"/>
    <property type="molecule type" value="Genomic_DNA"/>
</dbReference>
<protein>
    <recommendedName>
        <fullName evidence="2">Reverse transcriptase domain-containing protein</fullName>
    </recommendedName>
</protein>
<dbReference type="PROSITE" id="PS50878">
    <property type="entry name" value="RT_POL"/>
    <property type="match status" value="1"/>
</dbReference>
<dbReference type="InterPro" id="IPR043502">
    <property type="entry name" value="DNA/RNA_pol_sf"/>
</dbReference>
<organism evidence="3 4">
    <name type="scientific">Riccia sorocarpa</name>
    <dbReference type="NCBI Taxonomy" id="122646"/>
    <lineage>
        <taxon>Eukaryota</taxon>
        <taxon>Viridiplantae</taxon>
        <taxon>Streptophyta</taxon>
        <taxon>Embryophyta</taxon>
        <taxon>Marchantiophyta</taxon>
        <taxon>Marchantiopsida</taxon>
        <taxon>Marchantiidae</taxon>
        <taxon>Marchantiales</taxon>
        <taxon>Ricciaceae</taxon>
        <taxon>Riccia</taxon>
    </lineage>
</organism>
<dbReference type="AlphaFoldDB" id="A0ABD3GEC1"/>
<keyword evidence="4" id="KW-1185">Reference proteome</keyword>
<feature type="domain" description="Reverse transcriptase" evidence="2">
    <location>
        <begin position="116"/>
        <end position="373"/>
    </location>
</feature>
<dbReference type="PANTHER" id="PTHR31635:SF196">
    <property type="entry name" value="REVERSE TRANSCRIPTASE DOMAIN-CONTAINING PROTEIN-RELATED"/>
    <property type="match status" value="1"/>
</dbReference>
<feature type="compositionally biased region" description="Low complexity" evidence="1">
    <location>
        <begin position="681"/>
        <end position="709"/>
    </location>
</feature>
<evidence type="ECO:0000313" key="3">
    <source>
        <dbReference type="EMBL" id="KAL3677535.1"/>
    </source>
</evidence>
<dbReference type="SUPFAM" id="SSF56672">
    <property type="entry name" value="DNA/RNA polymerases"/>
    <property type="match status" value="1"/>
</dbReference>
<gene>
    <name evidence="3" type="ORF">R1sor_027483</name>
</gene>
<reference evidence="3 4" key="1">
    <citation type="submission" date="2024-09" db="EMBL/GenBank/DDBJ databases">
        <title>Chromosome-scale assembly of Riccia sorocarpa.</title>
        <authorList>
            <person name="Paukszto L."/>
        </authorList>
    </citation>
    <scope>NUCLEOTIDE SEQUENCE [LARGE SCALE GENOMIC DNA]</scope>
    <source>
        <strain evidence="3">LP-2024</strain>
        <tissue evidence="3">Aerial parts of the thallus</tissue>
    </source>
</reference>